<evidence type="ECO:0000313" key="4">
    <source>
        <dbReference type="Proteomes" id="UP000193986"/>
    </source>
</evidence>
<accession>A0A1Y2AWJ7</accession>
<dbReference type="EMBL" id="MCFC01000045">
    <property type="protein sequence ID" value="ORY26670.1"/>
    <property type="molecule type" value="Genomic_DNA"/>
</dbReference>
<feature type="compositionally biased region" description="Pro residues" evidence="1">
    <location>
        <begin position="11"/>
        <end position="24"/>
    </location>
</feature>
<keyword evidence="4" id="KW-1185">Reference proteome</keyword>
<feature type="compositionally biased region" description="Basic and acidic residues" evidence="1">
    <location>
        <begin position="48"/>
        <end position="65"/>
    </location>
</feature>
<dbReference type="InterPro" id="IPR020471">
    <property type="entry name" value="AKR"/>
</dbReference>
<protein>
    <submittedName>
        <fullName evidence="3">Aldo/keto reductase family-domain-containing protein</fullName>
    </submittedName>
</protein>
<dbReference type="PANTHER" id="PTHR42686">
    <property type="entry name" value="GH17980P-RELATED"/>
    <property type="match status" value="1"/>
</dbReference>
<dbReference type="Pfam" id="PF00248">
    <property type="entry name" value="Aldo_ket_red"/>
    <property type="match status" value="1"/>
</dbReference>
<evidence type="ECO:0000256" key="1">
    <source>
        <dbReference type="SAM" id="MobiDB-lite"/>
    </source>
</evidence>
<dbReference type="SUPFAM" id="SSF51430">
    <property type="entry name" value="NAD(P)-linked oxidoreductase"/>
    <property type="match status" value="1"/>
</dbReference>
<dbReference type="AlphaFoldDB" id="A0A1Y2AWJ7"/>
<evidence type="ECO:0000259" key="2">
    <source>
        <dbReference type="Pfam" id="PF00248"/>
    </source>
</evidence>
<dbReference type="InterPro" id="IPR036812">
    <property type="entry name" value="NAD(P)_OxRdtase_dom_sf"/>
</dbReference>
<feature type="region of interest" description="Disordered" evidence="1">
    <location>
        <begin position="1"/>
        <end position="72"/>
    </location>
</feature>
<dbReference type="OrthoDB" id="5286008at2759"/>
<evidence type="ECO:0000313" key="3">
    <source>
        <dbReference type="EMBL" id="ORY26670.1"/>
    </source>
</evidence>
<dbReference type="InParanoid" id="A0A1Y2AWJ7"/>
<reference evidence="3 4" key="1">
    <citation type="submission" date="2016-07" db="EMBL/GenBank/DDBJ databases">
        <title>Pervasive Adenine N6-methylation of Active Genes in Fungi.</title>
        <authorList>
            <consortium name="DOE Joint Genome Institute"/>
            <person name="Mondo S.J."/>
            <person name="Dannebaum R.O."/>
            <person name="Kuo R.C."/>
            <person name="Labutti K."/>
            <person name="Haridas S."/>
            <person name="Kuo A."/>
            <person name="Salamov A."/>
            <person name="Ahrendt S.R."/>
            <person name="Lipzen A."/>
            <person name="Sullivan W."/>
            <person name="Andreopoulos W.B."/>
            <person name="Clum A."/>
            <person name="Lindquist E."/>
            <person name="Daum C."/>
            <person name="Ramamoorthy G.K."/>
            <person name="Gryganskyi A."/>
            <person name="Culley D."/>
            <person name="Magnuson J.K."/>
            <person name="James T.Y."/>
            <person name="O'Malley M.A."/>
            <person name="Stajich J.E."/>
            <person name="Spatafora J.W."/>
            <person name="Visel A."/>
            <person name="Grigoriev I.V."/>
        </authorList>
    </citation>
    <scope>NUCLEOTIDE SEQUENCE [LARGE SCALE GENOMIC DNA]</scope>
    <source>
        <strain evidence="3 4">68-887.2</strain>
    </source>
</reference>
<name>A0A1Y2AWJ7_9TREE</name>
<organism evidence="3 4">
    <name type="scientific">Naematelia encephala</name>
    <dbReference type="NCBI Taxonomy" id="71784"/>
    <lineage>
        <taxon>Eukaryota</taxon>
        <taxon>Fungi</taxon>
        <taxon>Dikarya</taxon>
        <taxon>Basidiomycota</taxon>
        <taxon>Agaricomycotina</taxon>
        <taxon>Tremellomycetes</taxon>
        <taxon>Tremellales</taxon>
        <taxon>Naemateliaceae</taxon>
        <taxon>Naematelia</taxon>
    </lineage>
</organism>
<gene>
    <name evidence="3" type="ORF">BCR39DRAFT_540397</name>
</gene>
<dbReference type="STRING" id="71784.A0A1Y2AWJ7"/>
<dbReference type="PANTHER" id="PTHR42686:SF1">
    <property type="entry name" value="GH17980P-RELATED"/>
    <property type="match status" value="1"/>
</dbReference>
<feature type="domain" description="NADP-dependent oxidoreductase" evidence="2">
    <location>
        <begin position="74"/>
        <end position="412"/>
    </location>
</feature>
<dbReference type="InterPro" id="IPR023210">
    <property type="entry name" value="NADP_OxRdtase_dom"/>
</dbReference>
<dbReference type="Gene3D" id="3.20.20.100">
    <property type="entry name" value="NADP-dependent oxidoreductase domain"/>
    <property type="match status" value="1"/>
</dbReference>
<feature type="compositionally biased region" description="Polar residues" evidence="1">
    <location>
        <begin position="30"/>
        <end position="47"/>
    </location>
</feature>
<proteinExistence type="predicted"/>
<sequence>MSYIPANHPSQPEPTIAPYPPASSLPPDNYDTSLNLPSAGNSRSTKTIKTESKTDTREETSTREETDLDLPPVILGGGQFGYGIYDDDQGVLSDMPVRVIRMALRSGMNAFDTSPHYHPSEIIIGNALKCLESEFPRSSYKIITKAGKYGPTPRDHVYTPETIMDSVQRSLKRLHTDYLDVVYLHDVEFIATDPYPSPAGHHLPALDPSTSEAKTFHLDTTTYSPLGRGDEIILGALGALRTLQSAGKIRKVGIAGYPLPLLLRLSLMILHTTGIPLDIVQSYAHQTVQNAALGEGYLEAFTEKAKVNQVVNAAPLSMGILTTRGGPDWHPVIASKSPLEAVCKQAVELCQQRETSIEVVGTDFGFRVLRQQDLKRVPVVIGCKNLQEMERTLKSWWAVNNSDGHVKEIGEVEKQVMALFDQRGVRNWSWQSPMNA</sequence>
<dbReference type="GO" id="GO:0070485">
    <property type="term" value="P:dehydro-D-arabinono-1,4-lactone biosynthetic process"/>
    <property type="evidence" value="ECO:0007669"/>
    <property type="project" value="TreeGrafter"/>
</dbReference>
<dbReference type="Proteomes" id="UP000193986">
    <property type="component" value="Unassembled WGS sequence"/>
</dbReference>
<comment type="caution">
    <text evidence="3">The sequence shown here is derived from an EMBL/GenBank/DDBJ whole genome shotgun (WGS) entry which is preliminary data.</text>
</comment>
<dbReference type="GO" id="GO:0005829">
    <property type="term" value="C:cytosol"/>
    <property type="evidence" value="ECO:0007669"/>
    <property type="project" value="TreeGrafter"/>
</dbReference>
<dbReference type="GO" id="GO:0045290">
    <property type="term" value="F:D-arabinose 1-dehydrogenase [NAD(P)+] activity"/>
    <property type="evidence" value="ECO:0007669"/>
    <property type="project" value="TreeGrafter"/>
</dbReference>